<evidence type="ECO:0000313" key="2">
    <source>
        <dbReference type="Proteomes" id="UP000051913"/>
    </source>
</evidence>
<sequence length="64" mass="6911">MVIYPIPVEVTQARIQLVVDQNAKAPPNTINQDLQAVYHAKAAAMEAALAEVQADEPSLLDVKV</sequence>
<dbReference type="RefSeq" id="WP_057902702.1">
    <property type="nucleotide sequence ID" value="NZ_LLXX01000090.1"/>
</dbReference>
<comment type="caution">
    <text evidence="1">The sequence shown here is derived from an EMBL/GenBank/DDBJ whole genome shotgun (WGS) entry which is preliminary data.</text>
</comment>
<evidence type="ECO:0000313" key="1">
    <source>
        <dbReference type="EMBL" id="KRR07771.1"/>
    </source>
</evidence>
<dbReference type="AlphaFoldDB" id="A0A0R3LJW0"/>
<dbReference type="Proteomes" id="UP000051913">
    <property type="component" value="Unassembled WGS sequence"/>
</dbReference>
<accession>A0A0R3LJW0</accession>
<keyword evidence="2" id="KW-1185">Reference proteome</keyword>
<gene>
    <name evidence="1" type="ORF">CP49_07010</name>
</gene>
<organism evidence="1 2">
    <name type="scientific">Bradyrhizobium valentinum</name>
    <dbReference type="NCBI Taxonomy" id="1518501"/>
    <lineage>
        <taxon>Bacteria</taxon>
        <taxon>Pseudomonadati</taxon>
        <taxon>Pseudomonadota</taxon>
        <taxon>Alphaproteobacteria</taxon>
        <taxon>Hyphomicrobiales</taxon>
        <taxon>Nitrobacteraceae</taxon>
        <taxon>Bradyrhizobium</taxon>
    </lineage>
</organism>
<name>A0A0R3LJW0_9BRAD</name>
<reference evidence="1 2" key="1">
    <citation type="submission" date="2014-03" db="EMBL/GenBank/DDBJ databases">
        <title>Bradyrhizobium valentinum sp. nov., isolated from effective nodules of Lupinus mariae-josephae, a lupine endemic of basic-lime soils in Eastern Spain.</title>
        <authorList>
            <person name="Duran D."/>
            <person name="Rey L."/>
            <person name="Navarro A."/>
            <person name="Busquets A."/>
            <person name="Imperial J."/>
            <person name="Ruiz-Argueso T."/>
        </authorList>
    </citation>
    <scope>NUCLEOTIDE SEQUENCE [LARGE SCALE GENOMIC DNA]</scope>
    <source>
        <strain evidence="1 2">LmjM3</strain>
    </source>
</reference>
<protein>
    <submittedName>
        <fullName evidence="1">Uncharacterized protein</fullName>
    </submittedName>
</protein>
<proteinExistence type="predicted"/>
<dbReference type="EMBL" id="LLXX01000090">
    <property type="protein sequence ID" value="KRR07771.1"/>
    <property type="molecule type" value="Genomic_DNA"/>
</dbReference>
<dbReference type="OrthoDB" id="8251507at2"/>